<keyword evidence="1" id="KW-0472">Membrane</keyword>
<dbReference type="EMBL" id="SGJP01000006">
    <property type="protein sequence ID" value="NFA59564.1"/>
    <property type="molecule type" value="Genomic_DNA"/>
</dbReference>
<feature type="transmembrane region" description="Helical" evidence="1">
    <location>
        <begin position="103"/>
        <end position="126"/>
    </location>
</feature>
<keyword evidence="1" id="KW-1133">Transmembrane helix</keyword>
<proteinExistence type="predicted"/>
<gene>
    <name evidence="2" type="ORF">EXM42_03885</name>
</gene>
<organism evidence="2 3">
    <name type="scientific">Clostridium botulinum</name>
    <dbReference type="NCBI Taxonomy" id="1491"/>
    <lineage>
        <taxon>Bacteria</taxon>
        <taxon>Bacillati</taxon>
        <taxon>Bacillota</taxon>
        <taxon>Clostridia</taxon>
        <taxon>Eubacteriales</taxon>
        <taxon>Clostridiaceae</taxon>
        <taxon>Clostridium</taxon>
    </lineage>
</organism>
<dbReference type="InterPro" id="IPR025531">
    <property type="entry name" value="DUF4418"/>
</dbReference>
<feature type="transmembrane region" description="Helical" evidence="1">
    <location>
        <begin position="69"/>
        <end position="91"/>
    </location>
</feature>
<keyword evidence="1" id="KW-0812">Transmembrane</keyword>
<dbReference type="Proteomes" id="UP000473089">
    <property type="component" value="Unassembled WGS sequence"/>
</dbReference>
<protein>
    <submittedName>
        <fullName evidence="2">DUF4418 family protein</fullName>
    </submittedName>
</protein>
<reference evidence="2 3" key="1">
    <citation type="submission" date="2019-02" db="EMBL/GenBank/DDBJ databases">
        <title>Genome sequencing of Clostridium botulinum clinical isolates.</title>
        <authorList>
            <person name="Brunt J."/>
            <person name="Van Vliet A.H.M."/>
            <person name="Stringer S.C."/>
            <person name="Grant K.A."/>
            <person name="Carter A.C."/>
            <person name="Peck M.W."/>
        </authorList>
    </citation>
    <scope>NUCLEOTIDE SEQUENCE [LARGE SCALE GENOMIC DNA]</scope>
    <source>
        <strain evidence="2 3">R1125/03</strain>
    </source>
</reference>
<sequence length="131" mass="14530">MKNRLLIGIIYLIAGILLIVGPQIFIPVCQQGEKIMKCFWTQRAELGVGTLFMASGVCVILAKSELIRLGISISNVFLGILTFLIPFVLIGGCKKLDMTCRSITFPIFYVIASVTIIISLLNCFYLKKKII</sequence>
<evidence type="ECO:0000313" key="2">
    <source>
        <dbReference type="EMBL" id="NFA59564.1"/>
    </source>
</evidence>
<feature type="transmembrane region" description="Helical" evidence="1">
    <location>
        <begin position="46"/>
        <end position="62"/>
    </location>
</feature>
<accession>A0A6M0SWC7</accession>
<dbReference type="Pfam" id="PF14387">
    <property type="entry name" value="DUF4418"/>
    <property type="match status" value="1"/>
</dbReference>
<name>A0A6M0SWC7_CLOBO</name>
<evidence type="ECO:0000313" key="3">
    <source>
        <dbReference type="Proteomes" id="UP000473089"/>
    </source>
</evidence>
<feature type="transmembrane region" description="Helical" evidence="1">
    <location>
        <begin position="5"/>
        <end position="26"/>
    </location>
</feature>
<comment type="caution">
    <text evidence="2">The sequence shown here is derived from an EMBL/GenBank/DDBJ whole genome shotgun (WGS) entry which is preliminary data.</text>
</comment>
<dbReference type="AlphaFoldDB" id="A0A6M0SWC7"/>
<evidence type="ECO:0000256" key="1">
    <source>
        <dbReference type="SAM" id="Phobius"/>
    </source>
</evidence>